<dbReference type="GO" id="GO:0030896">
    <property type="term" value="C:checkpoint clamp complex"/>
    <property type="evidence" value="ECO:0007669"/>
    <property type="project" value="InterPro"/>
</dbReference>
<dbReference type="GO" id="GO:0031573">
    <property type="term" value="P:mitotic intra-S DNA damage checkpoint signaling"/>
    <property type="evidence" value="ECO:0007669"/>
    <property type="project" value="TreeGrafter"/>
</dbReference>
<reference evidence="2 3" key="1">
    <citation type="journal article" date="2015" name="Biotechnol. Biofuels">
        <title>Enhanced degradation of softwood versus hardwood by the white-rot fungus Pycnoporus coccineus.</title>
        <authorList>
            <person name="Couturier M."/>
            <person name="Navarro D."/>
            <person name="Chevret D."/>
            <person name="Henrissat B."/>
            <person name="Piumi F."/>
            <person name="Ruiz-Duenas F.J."/>
            <person name="Martinez A.T."/>
            <person name="Grigoriev I.V."/>
            <person name="Riley R."/>
            <person name="Lipzen A."/>
            <person name="Berrin J.G."/>
            <person name="Master E.R."/>
            <person name="Rosso M.N."/>
        </authorList>
    </citation>
    <scope>NUCLEOTIDE SEQUENCE [LARGE SCALE GENOMIC DNA]</scope>
    <source>
        <strain evidence="2 3">BRFM310</strain>
    </source>
</reference>
<evidence type="ECO:0008006" key="4">
    <source>
        <dbReference type="Google" id="ProtNLM"/>
    </source>
</evidence>
<dbReference type="OrthoDB" id="60092at2759"/>
<evidence type="ECO:0000313" key="2">
    <source>
        <dbReference type="EMBL" id="OSD05489.1"/>
    </source>
</evidence>
<organism evidence="2 3">
    <name type="scientific">Trametes coccinea (strain BRFM310)</name>
    <name type="common">Pycnoporus coccineus</name>
    <dbReference type="NCBI Taxonomy" id="1353009"/>
    <lineage>
        <taxon>Eukaryota</taxon>
        <taxon>Fungi</taxon>
        <taxon>Dikarya</taxon>
        <taxon>Basidiomycota</taxon>
        <taxon>Agaricomycotina</taxon>
        <taxon>Agaricomycetes</taxon>
        <taxon>Polyporales</taxon>
        <taxon>Polyporaceae</taxon>
        <taxon>Trametes</taxon>
    </lineage>
</organism>
<feature type="region of interest" description="Disordered" evidence="1">
    <location>
        <begin position="436"/>
        <end position="473"/>
    </location>
</feature>
<dbReference type="InterPro" id="IPR046938">
    <property type="entry name" value="DNA_clamp_sf"/>
</dbReference>
<dbReference type="PANTHER" id="PTHR15237:SF0">
    <property type="entry name" value="CELL CYCLE CHECKPOINT CONTROL PROTEIN"/>
    <property type="match status" value="1"/>
</dbReference>
<gene>
    <name evidence="2" type="ORF">PYCCODRAFT_1362252</name>
</gene>
<feature type="compositionally biased region" description="Polar residues" evidence="1">
    <location>
        <begin position="304"/>
        <end position="319"/>
    </location>
</feature>
<feature type="region of interest" description="Disordered" evidence="1">
    <location>
        <begin position="304"/>
        <end position="336"/>
    </location>
</feature>
<protein>
    <recommendedName>
        <fullName evidence="4">Rad9-domain-containing protein</fullName>
    </recommendedName>
</protein>
<sequence>MQATLDSTGLKHWTRALTCLSKFGDELIMIAAPETFALSATNQAQSAYGRFKYARSFFSRYRVGGYPASDDVDVAPLTGQIPLLTRIQPLLQILKHKTIEKSCEKCEFVISDGAPQVPRLGNEGDDQDTLESRLTIRLHCKHGVVKTHRLPLNAAHNLMSPTFPDAALESRVTIGPKALRSMIEHFPFGKSSKSDPQLIWNFRDTEVQLRSLETAVDAKGRAQLSTELTISADEFDEYDVLDTPMTIAFHLKEFNATIAFAEASQLSLEIRFTNPDSPLYIDVGGDLADTLFVIAASQLQLVSPRGSQARQGSADAQGNSRKRPLEEDDHNHHVYPDRNMPVVEREREKRPVKPMRDLVDDIGGAPPSQPLYRFASQTSQREGRVEKEPLFLPASQLSQLPPDAEAAIIASGLGIEHMTAEELEDMLEGDAEEVEFVSQRSHLPGSIKEESPESPNQAQEEDQEWQMDEQIEDYGDVAYGQQQDSFELIDDVEMEPTQKDGGTRVRDHTELHIVSGIG</sequence>
<dbReference type="InterPro" id="IPR007268">
    <property type="entry name" value="Rad9/Ddc1"/>
</dbReference>
<proteinExistence type="predicted"/>
<evidence type="ECO:0000313" key="3">
    <source>
        <dbReference type="Proteomes" id="UP000193067"/>
    </source>
</evidence>
<dbReference type="PANTHER" id="PTHR15237">
    <property type="entry name" value="DNA REPAIR PROTEIN RAD9"/>
    <property type="match status" value="1"/>
</dbReference>
<name>A0A1Y2IWG1_TRAC3</name>
<dbReference type="AlphaFoldDB" id="A0A1Y2IWG1"/>
<feature type="compositionally biased region" description="Basic and acidic residues" evidence="1">
    <location>
        <begin position="323"/>
        <end position="336"/>
    </location>
</feature>
<dbReference type="EMBL" id="KZ084093">
    <property type="protein sequence ID" value="OSD05489.1"/>
    <property type="molecule type" value="Genomic_DNA"/>
</dbReference>
<dbReference type="SUPFAM" id="SSF55979">
    <property type="entry name" value="DNA clamp"/>
    <property type="match status" value="1"/>
</dbReference>
<dbReference type="Pfam" id="PF04139">
    <property type="entry name" value="Rad9"/>
    <property type="match status" value="1"/>
</dbReference>
<dbReference type="GO" id="GO:0006281">
    <property type="term" value="P:DNA repair"/>
    <property type="evidence" value="ECO:0007669"/>
    <property type="project" value="TreeGrafter"/>
</dbReference>
<keyword evidence="3" id="KW-1185">Reference proteome</keyword>
<accession>A0A1Y2IWG1</accession>
<dbReference type="Gene3D" id="3.70.10.10">
    <property type="match status" value="1"/>
</dbReference>
<dbReference type="Proteomes" id="UP000193067">
    <property type="component" value="Unassembled WGS sequence"/>
</dbReference>
<evidence type="ECO:0000256" key="1">
    <source>
        <dbReference type="SAM" id="MobiDB-lite"/>
    </source>
</evidence>
<dbReference type="GO" id="GO:0071479">
    <property type="term" value="P:cellular response to ionizing radiation"/>
    <property type="evidence" value="ECO:0007669"/>
    <property type="project" value="TreeGrafter"/>
</dbReference>
<feature type="compositionally biased region" description="Acidic residues" evidence="1">
    <location>
        <begin position="459"/>
        <end position="473"/>
    </location>
</feature>
<dbReference type="STRING" id="1353009.A0A1Y2IWG1"/>
<dbReference type="GO" id="GO:0000076">
    <property type="term" value="P:DNA replication checkpoint signaling"/>
    <property type="evidence" value="ECO:0007669"/>
    <property type="project" value="TreeGrafter"/>
</dbReference>